<proteinExistence type="predicted"/>
<evidence type="ECO:0000313" key="11">
    <source>
        <dbReference type="Proteomes" id="UP000182800"/>
    </source>
</evidence>
<dbReference type="OrthoDB" id="9802805at2"/>
<evidence type="ECO:0000256" key="6">
    <source>
        <dbReference type="ARBA" id="ARBA00023211"/>
    </source>
</evidence>
<keyword evidence="11" id="KW-1185">Reference proteome</keyword>
<comment type="caution">
    <text evidence="8">The sequence shown here is derived from an EMBL/GenBank/DDBJ whole genome shotgun (WGS) entry which is preliminary data.</text>
</comment>
<dbReference type="Pfam" id="PF00293">
    <property type="entry name" value="NUDIX"/>
    <property type="match status" value="1"/>
</dbReference>
<keyword evidence="6" id="KW-0464">Manganese</keyword>
<comment type="cofactor">
    <cofactor evidence="1">
        <name>Mn(2+)</name>
        <dbReference type="ChEBI" id="CHEBI:29035"/>
    </cofactor>
</comment>
<dbReference type="STRING" id="1653334.GA0071312_3594"/>
<dbReference type="Proteomes" id="UP000050497">
    <property type="component" value="Unassembled WGS sequence"/>
</dbReference>
<evidence type="ECO:0000256" key="1">
    <source>
        <dbReference type="ARBA" id="ARBA00001936"/>
    </source>
</evidence>
<dbReference type="NCBIfam" id="NF007980">
    <property type="entry name" value="PRK10707.1"/>
    <property type="match status" value="1"/>
</dbReference>
<dbReference type="SUPFAM" id="SSF55811">
    <property type="entry name" value="Nudix"/>
    <property type="match status" value="1"/>
</dbReference>
<dbReference type="Gene3D" id="3.90.79.10">
    <property type="entry name" value="Nucleoside Triphosphate Pyrophosphohydrolase"/>
    <property type="match status" value="1"/>
</dbReference>
<evidence type="ECO:0000313" key="10">
    <source>
        <dbReference type="Proteomes" id="UP000050497"/>
    </source>
</evidence>
<dbReference type="EMBL" id="LJSX01000001">
    <property type="protein sequence ID" value="KPQ12735.1"/>
    <property type="molecule type" value="Genomic_DNA"/>
</dbReference>
<evidence type="ECO:0000259" key="7">
    <source>
        <dbReference type="PROSITE" id="PS51462"/>
    </source>
</evidence>
<dbReference type="PANTHER" id="PTHR12992">
    <property type="entry name" value="NUDIX HYDROLASE"/>
    <property type="match status" value="1"/>
</dbReference>
<dbReference type="PANTHER" id="PTHR12992:SF11">
    <property type="entry name" value="MITOCHONDRIAL COENZYME A DIPHOSPHATASE NUDT8"/>
    <property type="match status" value="1"/>
</dbReference>
<dbReference type="InterPro" id="IPR000086">
    <property type="entry name" value="NUDIX_hydrolase_dom"/>
</dbReference>
<comment type="cofactor">
    <cofactor evidence="2">
        <name>Mg(2+)</name>
        <dbReference type="ChEBI" id="CHEBI:18420"/>
    </cofactor>
</comment>
<dbReference type="Proteomes" id="UP000182800">
    <property type="component" value="Unassembled WGS sequence"/>
</dbReference>
<gene>
    <name evidence="9" type="ORF">GA0071312_3594</name>
    <name evidence="8" type="ORF">HLUCCO17_01170</name>
</gene>
<dbReference type="GO" id="GO:0046872">
    <property type="term" value="F:metal ion binding"/>
    <property type="evidence" value="ECO:0007669"/>
    <property type="project" value="UniProtKB-KW"/>
</dbReference>
<feature type="domain" description="Nudix hydrolase" evidence="7">
    <location>
        <begin position="47"/>
        <end position="178"/>
    </location>
</feature>
<reference evidence="9 11" key="2">
    <citation type="submission" date="2016-08" db="EMBL/GenBank/DDBJ databases">
        <authorList>
            <person name="Varghese N."/>
            <person name="Submissions Spin"/>
        </authorList>
    </citation>
    <scope>NUCLEOTIDE SEQUENCE [LARGE SCALE GENOMIC DNA]</scope>
    <source>
        <strain evidence="9 11">HL-109</strain>
    </source>
</reference>
<dbReference type="EMBL" id="FMBM01000003">
    <property type="protein sequence ID" value="SCC82588.1"/>
    <property type="molecule type" value="Genomic_DNA"/>
</dbReference>
<organism evidence="8 10">
    <name type="scientific">Saliniramus fredricksonii</name>
    <dbReference type="NCBI Taxonomy" id="1653334"/>
    <lineage>
        <taxon>Bacteria</taxon>
        <taxon>Pseudomonadati</taxon>
        <taxon>Pseudomonadota</taxon>
        <taxon>Alphaproteobacteria</taxon>
        <taxon>Hyphomicrobiales</taxon>
        <taxon>Salinarimonadaceae</taxon>
        <taxon>Saliniramus</taxon>
    </lineage>
</organism>
<sequence>MPCGRDAEDFVTRAAGRLHRAPPDFDAPRGDHDLNPDWLEPEAGRRYKPAAVLVPVIMRRHGLTIMLTHRGSALRAHSGQISFPGGKVDDGDSGPLSTALREAQEEIGLAAGHVELMGYGDAYRSTSGYLVTPVVALVEEGFRLSLNPFEVAEIFEVPVAFLMNPENHEVQVRLWNGRLRQYYAMPYDRHYIWGVTAGILRHLYERLYHP</sequence>
<dbReference type="PROSITE" id="PS51462">
    <property type="entry name" value="NUDIX"/>
    <property type="match status" value="1"/>
</dbReference>
<dbReference type="PATRIC" id="fig|1653334.4.peg.1991"/>
<keyword evidence="5" id="KW-0460">Magnesium</keyword>
<name>A0A0P8BSK4_9HYPH</name>
<protein>
    <submittedName>
        <fullName evidence="9">8-oxo-dGTP pyrophosphatase MutT, NUDIX family</fullName>
    </submittedName>
    <submittedName>
        <fullName evidence="8">Putative NTP pyrophosphohydrolase</fullName>
    </submittedName>
</protein>
<dbReference type="InterPro" id="IPR045121">
    <property type="entry name" value="CoAse"/>
</dbReference>
<evidence type="ECO:0000256" key="5">
    <source>
        <dbReference type="ARBA" id="ARBA00022842"/>
    </source>
</evidence>
<evidence type="ECO:0000256" key="2">
    <source>
        <dbReference type="ARBA" id="ARBA00001946"/>
    </source>
</evidence>
<evidence type="ECO:0000256" key="3">
    <source>
        <dbReference type="ARBA" id="ARBA00022723"/>
    </source>
</evidence>
<dbReference type="CDD" id="cd03426">
    <property type="entry name" value="NUDIX_CoAse_Nudt7"/>
    <property type="match status" value="1"/>
</dbReference>
<accession>A0A0P8BSK4</accession>
<dbReference type="InterPro" id="IPR015797">
    <property type="entry name" value="NUDIX_hydrolase-like_dom_sf"/>
</dbReference>
<dbReference type="GO" id="GO:0010945">
    <property type="term" value="F:coenzyme A diphosphatase activity"/>
    <property type="evidence" value="ECO:0007669"/>
    <property type="project" value="InterPro"/>
</dbReference>
<evidence type="ECO:0000313" key="8">
    <source>
        <dbReference type="EMBL" id="KPQ12735.1"/>
    </source>
</evidence>
<dbReference type="AlphaFoldDB" id="A0A0P8BSK4"/>
<keyword evidence="4 8" id="KW-0378">Hydrolase</keyword>
<evidence type="ECO:0000256" key="4">
    <source>
        <dbReference type="ARBA" id="ARBA00022801"/>
    </source>
</evidence>
<evidence type="ECO:0000313" key="9">
    <source>
        <dbReference type="EMBL" id="SCC82588.1"/>
    </source>
</evidence>
<reference evidence="8 10" key="1">
    <citation type="submission" date="2015-09" db="EMBL/GenBank/DDBJ databases">
        <title>Identification and resolution of microdiversity through metagenomic sequencing of parallel consortia.</title>
        <authorList>
            <person name="Nelson W.C."/>
            <person name="Romine M.F."/>
            <person name="Lindemann S.R."/>
        </authorList>
    </citation>
    <scope>NUCLEOTIDE SEQUENCE [LARGE SCALE GENOMIC DNA]</scope>
    <source>
        <strain evidence="8">HL-109</strain>
    </source>
</reference>
<keyword evidence="3" id="KW-0479">Metal-binding</keyword>
<dbReference type="RefSeq" id="WP_074446392.1">
    <property type="nucleotide sequence ID" value="NZ_FMBM01000003.1"/>
</dbReference>